<sequence length="68" mass="7052">MEPRPSAPSLARALRAGKGDDAGGLAKPDPRRPLAWRGQGRNVCPKGSAVGGWAQSAFSRCLASVSSY</sequence>
<protein>
    <submittedName>
        <fullName evidence="2">Uncharacterized protein</fullName>
    </submittedName>
</protein>
<evidence type="ECO:0000313" key="3">
    <source>
        <dbReference type="Proteomes" id="UP000237925"/>
    </source>
</evidence>
<proteinExistence type="predicted"/>
<organism evidence="2 3">
    <name type="scientific">Melaminivora suipulveris</name>
    <dbReference type="NCBI Taxonomy" id="2109913"/>
    <lineage>
        <taxon>Bacteria</taxon>
        <taxon>Pseudomonadati</taxon>
        <taxon>Pseudomonadota</taxon>
        <taxon>Betaproteobacteria</taxon>
        <taxon>Burkholderiales</taxon>
        <taxon>Comamonadaceae</taxon>
        <taxon>Melaminivora</taxon>
    </lineage>
</organism>
<evidence type="ECO:0000256" key="1">
    <source>
        <dbReference type="SAM" id="MobiDB-lite"/>
    </source>
</evidence>
<reference evidence="2 3" key="1">
    <citation type="submission" date="2018-03" db="EMBL/GenBank/DDBJ databases">
        <title>Genome sequencing of Melaminivora sp.</title>
        <authorList>
            <person name="Kim S.-J."/>
            <person name="Heo J."/>
            <person name="Ahn J.-H."/>
            <person name="Kwon S.-W."/>
        </authorList>
    </citation>
    <scope>NUCLEOTIDE SEQUENCE [LARGE SCALE GENOMIC DNA]</scope>
    <source>
        <strain evidence="2 3">SC2-9</strain>
    </source>
</reference>
<dbReference type="EMBL" id="CP027667">
    <property type="protein sequence ID" value="AVO48353.1"/>
    <property type="molecule type" value="Genomic_DNA"/>
</dbReference>
<evidence type="ECO:0000313" key="2">
    <source>
        <dbReference type="EMBL" id="AVO48353.1"/>
    </source>
</evidence>
<dbReference type="KEGG" id="mela:C6568_03115"/>
<keyword evidence="3" id="KW-1185">Reference proteome</keyword>
<dbReference type="Proteomes" id="UP000237925">
    <property type="component" value="Chromosome"/>
</dbReference>
<feature type="region of interest" description="Disordered" evidence="1">
    <location>
        <begin position="1"/>
        <end position="40"/>
    </location>
</feature>
<name>A0A2R3Q990_9BURK</name>
<accession>A0A2R3Q990</accession>
<dbReference type="AlphaFoldDB" id="A0A2R3Q990"/>
<gene>
    <name evidence="2" type="ORF">C6568_03115</name>
</gene>